<keyword evidence="8 10" id="KW-0520">NAD</keyword>
<feature type="binding site" evidence="10">
    <location>
        <position position="179"/>
    </location>
    <ligand>
        <name>K(+)</name>
        <dbReference type="ChEBI" id="CHEBI:29103"/>
    </ligand>
</feature>
<evidence type="ECO:0000256" key="5">
    <source>
        <dbReference type="ARBA" id="ARBA00022741"/>
    </source>
</evidence>
<dbReference type="GO" id="GO:0000166">
    <property type="term" value="F:nucleotide binding"/>
    <property type="evidence" value="ECO:0007669"/>
    <property type="project" value="UniProtKB-KW"/>
</dbReference>
<dbReference type="STRING" id="64791.A0A151WIW4"/>
<feature type="binding site" evidence="10">
    <location>
        <position position="215"/>
    </location>
    <ligand>
        <name>K(+)</name>
        <dbReference type="ChEBI" id="CHEBI:29103"/>
    </ligand>
</feature>
<dbReference type="GO" id="GO:0046872">
    <property type="term" value="F:metal ion binding"/>
    <property type="evidence" value="ECO:0007669"/>
    <property type="project" value="UniProtKB-KW"/>
</dbReference>
<dbReference type="InterPro" id="IPR004443">
    <property type="entry name" value="YjeF_N_dom"/>
</dbReference>
<keyword evidence="13" id="KW-1185">Reference proteome</keyword>
<protein>
    <recommendedName>
        <fullName evidence="3 10">NAD(P)H-hydrate epimerase</fullName>
        <ecNumber evidence="3 10">5.1.99.6</ecNumber>
    </recommendedName>
    <alternativeName>
        <fullName evidence="10">NAD(P)HX epimerase</fullName>
    </alternativeName>
</protein>
<dbReference type="HAMAP" id="MF_01966">
    <property type="entry name" value="NADHX_epimerase"/>
    <property type="match status" value="1"/>
</dbReference>
<dbReference type="NCBIfam" id="TIGR00197">
    <property type="entry name" value="yjeF_nterm"/>
    <property type="match status" value="1"/>
</dbReference>
<evidence type="ECO:0000256" key="9">
    <source>
        <dbReference type="ARBA" id="ARBA00023235"/>
    </source>
</evidence>
<dbReference type="InterPro" id="IPR032976">
    <property type="entry name" value="YJEFN_prot_NAXE-like"/>
</dbReference>
<dbReference type="KEGG" id="mzt:108729525"/>
<comment type="catalytic activity">
    <reaction evidence="1 10">
        <text>(6R)-NADHX = (6S)-NADHX</text>
        <dbReference type="Rhea" id="RHEA:32215"/>
        <dbReference type="ChEBI" id="CHEBI:64074"/>
        <dbReference type="ChEBI" id="CHEBI:64075"/>
        <dbReference type="EC" id="5.1.99.6"/>
    </reaction>
</comment>
<dbReference type="PANTHER" id="PTHR13232">
    <property type="entry name" value="NAD(P)H-HYDRATE EPIMERASE"/>
    <property type="match status" value="1"/>
</dbReference>
<reference evidence="12 13" key="1">
    <citation type="submission" date="2015-09" db="EMBL/GenBank/DDBJ databases">
        <title>Trachymyrmex zeteki WGS genome.</title>
        <authorList>
            <person name="Nygaard S."/>
            <person name="Hu H."/>
            <person name="Boomsma J."/>
            <person name="Zhang G."/>
        </authorList>
    </citation>
    <scope>NUCLEOTIDE SEQUENCE [LARGE SCALE GENOMIC DNA]</scope>
    <source>
        <strain evidence="12">Tzet28-1</strain>
        <tissue evidence="12">Whole body</tissue>
    </source>
</reference>
<dbReference type="GO" id="GO:0005739">
    <property type="term" value="C:mitochondrion"/>
    <property type="evidence" value="ECO:0007669"/>
    <property type="project" value="TreeGrafter"/>
</dbReference>
<comment type="similarity">
    <text evidence="10">Belongs to the NnrE/AIBP family.</text>
</comment>
<feature type="binding site" evidence="10">
    <location>
        <begin position="183"/>
        <end position="189"/>
    </location>
    <ligand>
        <name>(6S)-NADPHX</name>
        <dbReference type="ChEBI" id="CHEBI:64076"/>
    </ligand>
</feature>
<keyword evidence="6" id="KW-0521">NADP</keyword>
<gene>
    <name evidence="12" type="ORF">ALC60_13158</name>
</gene>
<comment type="cofactor">
    <cofactor evidence="10">
        <name>K(+)</name>
        <dbReference type="ChEBI" id="CHEBI:29103"/>
    </cofactor>
    <text evidence="10">Binds 1 potassium ion per subunit.</text>
</comment>
<evidence type="ECO:0000256" key="3">
    <source>
        <dbReference type="ARBA" id="ARBA00012228"/>
    </source>
</evidence>
<dbReference type="Proteomes" id="UP000075809">
    <property type="component" value="Unassembled WGS sequence"/>
</dbReference>
<dbReference type="Pfam" id="PF03853">
    <property type="entry name" value="YjeF_N"/>
    <property type="match status" value="1"/>
</dbReference>
<keyword evidence="4 10" id="KW-0479">Metal-binding</keyword>
<comment type="caution">
    <text evidence="10">Lacks conserved residue(s) required for the propagation of feature annotation.</text>
</comment>
<evidence type="ECO:0000256" key="10">
    <source>
        <dbReference type="HAMAP-Rule" id="MF_03159"/>
    </source>
</evidence>
<evidence type="ECO:0000256" key="4">
    <source>
        <dbReference type="ARBA" id="ARBA00022723"/>
    </source>
</evidence>
<comment type="function">
    <text evidence="10">Catalyzes the epimerization of the S- and R-forms of NAD(P)HX, a damaged form of NAD(P)H that is a result of enzymatic or heat-dependent hydration. This is a prerequisite for the S-specific NAD(P)H-hydrate dehydratase to allow the repair of both epimers of NAD(P)HX.</text>
</comment>
<feature type="domain" description="YjeF N-terminal" evidence="11">
    <location>
        <begin position="49"/>
        <end position="271"/>
    </location>
</feature>
<keyword evidence="7 10" id="KW-0630">Potassium</keyword>
<dbReference type="InterPro" id="IPR036652">
    <property type="entry name" value="YjeF_N_dom_sf"/>
</dbReference>
<evidence type="ECO:0000256" key="7">
    <source>
        <dbReference type="ARBA" id="ARBA00022958"/>
    </source>
</evidence>
<evidence type="ECO:0000256" key="8">
    <source>
        <dbReference type="ARBA" id="ARBA00023027"/>
    </source>
</evidence>
<dbReference type="SUPFAM" id="SSF64153">
    <property type="entry name" value="YjeF N-terminal domain-like"/>
    <property type="match status" value="1"/>
</dbReference>
<dbReference type="OrthoDB" id="10064708at2759"/>
<comment type="catalytic activity">
    <reaction evidence="2 10">
        <text>(6R)-NADPHX = (6S)-NADPHX</text>
        <dbReference type="Rhea" id="RHEA:32227"/>
        <dbReference type="ChEBI" id="CHEBI:64076"/>
        <dbReference type="ChEBI" id="CHEBI:64077"/>
        <dbReference type="EC" id="5.1.99.6"/>
    </reaction>
</comment>
<proteinExistence type="inferred from homology"/>
<evidence type="ECO:0000256" key="2">
    <source>
        <dbReference type="ARBA" id="ARBA00000909"/>
    </source>
</evidence>
<dbReference type="AlphaFoldDB" id="A0A151WIW4"/>
<dbReference type="EMBL" id="KQ983055">
    <property type="protein sequence ID" value="KYQ47813.1"/>
    <property type="molecule type" value="Genomic_DNA"/>
</dbReference>
<keyword evidence="5 10" id="KW-0547">Nucleotide-binding</keyword>
<dbReference type="PROSITE" id="PS51385">
    <property type="entry name" value="YJEF_N"/>
    <property type="match status" value="1"/>
</dbReference>
<dbReference type="EC" id="5.1.99.6" evidence="3 10"/>
<evidence type="ECO:0000256" key="6">
    <source>
        <dbReference type="ARBA" id="ARBA00022857"/>
    </source>
</evidence>
<dbReference type="Gene3D" id="3.40.50.10260">
    <property type="entry name" value="YjeF N-terminal domain"/>
    <property type="match status" value="1"/>
</dbReference>
<evidence type="ECO:0000259" key="11">
    <source>
        <dbReference type="PROSITE" id="PS51385"/>
    </source>
</evidence>
<evidence type="ECO:0000256" key="1">
    <source>
        <dbReference type="ARBA" id="ARBA00000013"/>
    </source>
</evidence>
<feature type="binding site" evidence="10">
    <location>
        <begin position="109"/>
        <end position="113"/>
    </location>
    <ligand>
        <name>(6S)-NADPHX</name>
        <dbReference type="ChEBI" id="CHEBI:64076"/>
    </ligand>
</feature>
<feature type="binding site" evidence="10">
    <location>
        <position position="212"/>
    </location>
    <ligand>
        <name>(6S)-NADPHX</name>
        <dbReference type="ChEBI" id="CHEBI:64076"/>
    </ligand>
</feature>
<dbReference type="GO" id="GO:0052856">
    <property type="term" value="F:NAD(P)HX epimerase activity"/>
    <property type="evidence" value="ECO:0007669"/>
    <property type="project" value="UniProtKB-UniRule"/>
</dbReference>
<evidence type="ECO:0000313" key="12">
    <source>
        <dbReference type="EMBL" id="KYQ47813.1"/>
    </source>
</evidence>
<keyword evidence="9 10" id="KW-0413">Isomerase</keyword>
<accession>A0A151WIW4</accession>
<evidence type="ECO:0000313" key="13">
    <source>
        <dbReference type="Proteomes" id="UP000075809"/>
    </source>
</evidence>
<organism evidence="12 13">
    <name type="scientific">Mycetomoellerius zeteki</name>
    <dbReference type="NCBI Taxonomy" id="64791"/>
    <lineage>
        <taxon>Eukaryota</taxon>
        <taxon>Metazoa</taxon>
        <taxon>Ecdysozoa</taxon>
        <taxon>Arthropoda</taxon>
        <taxon>Hexapoda</taxon>
        <taxon>Insecta</taxon>
        <taxon>Pterygota</taxon>
        <taxon>Neoptera</taxon>
        <taxon>Endopterygota</taxon>
        <taxon>Hymenoptera</taxon>
        <taxon>Apocrita</taxon>
        <taxon>Aculeata</taxon>
        <taxon>Formicoidea</taxon>
        <taxon>Formicidae</taxon>
        <taxon>Myrmicinae</taxon>
        <taxon>Mycetomoellerius</taxon>
    </lineage>
</organism>
<feature type="binding site" evidence="10">
    <location>
        <position position="110"/>
    </location>
    <ligand>
        <name>K(+)</name>
        <dbReference type="ChEBI" id="CHEBI:29103"/>
    </ligand>
</feature>
<name>A0A151WIW4_9HYME</name>
<sequence>MLQLVSSTLTSQSVKRIKVCRSVIDISSFVPFARRKYNKMVKYLNQSEAINIDKDLFEKYKFSVDQLMELAGQSCAVAIAKSYPLSSSDAEDSSSSGSSRVLICCGPGNNGGDGMVCARHLKLFGYSPEIYYPKRTNNELYQRLLHQCVENGVLILENQRIEEATADSTILHKYAIVVDALLGFNFRPPVREPFVRIIDMLKNTSVPICSVDIPSGWDVERGPPEDGGIRPQMLISLTAPKMCASKFDGKFHYLGGRFVPKKLESQYNLNLPKYAGTDLVVRLH</sequence>
<dbReference type="PANTHER" id="PTHR13232:SF10">
    <property type="entry name" value="NAD(P)H-HYDRATE EPIMERASE"/>
    <property type="match status" value="1"/>
</dbReference>